<dbReference type="KEGG" id="ral:Rumal_0533"/>
<evidence type="ECO:0000313" key="3">
    <source>
        <dbReference type="Proteomes" id="UP000006919"/>
    </source>
</evidence>
<keyword evidence="1" id="KW-1133">Transmembrane helix</keyword>
<dbReference type="Proteomes" id="UP000006919">
    <property type="component" value="Chromosome"/>
</dbReference>
<evidence type="ECO:0000313" key="2">
    <source>
        <dbReference type="EMBL" id="ADU21083.1"/>
    </source>
</evidence>
<keyword evidence="1" id="KW-0472">Membrane</keyword>
<sequence length="58" mass="6723">MTIKTMSKKKKYIIILAVVVLIVSIVKYILYHGYPFNTPQIIYNAVQINRPQNSENIV</sequence>
<evidence type="ECO:0000256" key="1">
    <source>
        <dbReference type="SAM" id="Phobius"/>
    </source>
</evidence>
<dbReference type="STRING" id="697329.Rumal_0533"/>
<reference evidence="2 3" key="1">
    <citation type="journal article" date="2011" name="J. Bacteriol.">
        <title>Complete genome of the cellulolytic ruminal bacterium Ruminococcus albus 7.</title>
        <authorList>
            <person name="Suen G."/>
            <person name="Stevenson D.M."/>
            <person name="Bruce D.C."/>
            <person name="Chertkov O."/>
            <person name="Copeland A."/>
            <person name="Cheng J.F."/>
            <person name="Detter C."/>
            <person name="Detter J.C."/>
            <person name="Goodwin L.A."/>
            <person name="Han C.S."/>
            <person name="Hauser L.J."/>
            <person name="Ivanova N.N."/>
            <person name="Kyrpides N.C."/>
            <person name="Land M.L."/>
            <person name="Lapidus A."/>
            <person name="Lucas S."/>
            <person name="Ovchinnikova G."/>
            <person name="Pitluck S."/>
            <person name="Tapia R."/>
            <person name="Woyke T."/>
            <person name="Boyum J."/>
            <person name="Mead D."/>
            <person name="Weimer P.J."/>
        </authorList>
    </citation>
    <scope>NUCLEOTIDE SEQUENCE [LARGE SCALE GENOMIC DNA]</scope>
    <source>
        <strain evidence="3">ATCC 27210 / DSM 20455 / JCM 14654 / NCDO 2250 / 7</strain>
    </source>
</reference>
<dbReference type="EMBL" id="CP002403">
    <property type="protein sequence ID" value="ADU21083.1"/>
    <property type="molecule type" value="Genomic_DNA"/>
</dbReference>
<dbReference type="AlphaFoldDB" id="E6UG56"/>
<accession>E6UG56</accession>
<dbReference type="HOGENOM" id="CLU_2976552_0_0_9"/>
<organism evidence="2 3">
    <name type="scientific">Ruminococcus albus (strain ATCC 27210 / DSM 20455 / JCM 14654 / NCDO 2250 / 7)</name>
    <dbReference type="NCBI Taxonomy" id="697329"/>
    <lineage>
        <taxon>Bacteria</taxon>
        <taxon>Bacillati</taxon>
        <taxon>Bacillota</taxon>
        <taxon>Clostridia</taxon>
        <taxon>Eubacteriales</taxon>
        <taxon>Oscillospiraceae</taxon>
        <taxon>Ruminococcus</taxon>
    </lineage>
</organism>
<gene>
    <name evidence="2" type="ordered locus">Rumal_0533</name>
</gene>
<protein>
    <submittedName>
        <fullName evidence="2">Uncharacterized protein</fullName>
    </submittedName>
</protein>
<proteinExistence type="predicted"/>
<name>E6UG56_RUMA7</name>
<feature type="transmembrane region" description="Helical" evidence="1">
    <location>
        <begin position="12"/>
        <end position="30"/>
    </location>
</feature>
<keyword evidence="1" id="KW-0812">Transmembrane</keyword>